<reference evidence="10" key="1">
    <citation type="submission" date="2022-05" db="EMBL/GenBank/DDBJ databases">
        <authorList>
            <person name="Park J.-S."/>
        </authorList>
    </citation>
    <scope>NUCLEOTIDE SEQUENCE</scope>
    <source>
        <strain evidence="10">2012CJ41-6</strain>
    </source>
</reference>
<gene>
    <name evidence="10" type="ORF">M3P21_19820</name>
</gene>
<sequence length="453" mass="49919">MVRDLIKYSRVLEIVGDTLKVHVPENAAAGAVVRFNDLAVVEGVDGVRSLAQVININREEVTLQVFSGTKGISTGASATFLGHPMQTPYSGNILGRVFDGAGDPIDGGPDLSSEPRYNIGGPSVNPAERIVPKHMIRTDVPMIDVFNCLVESQKIPIFSVSGEPYNPFLARIGIQADADIVVFGGMGLIFDDYYTFRQSFEDAGVFSRTVMFVNQASDPLVERLLVPDMALAVAEKFAVEEGKRVLVLLTDMTAYADAMKEVGISQERVPSNRGYMGDLYSELARRYEKACDYAKGGSVTILAVTTMPGDDVTHPVPDNTGYITEGQFYLHSGVIDPFGSLSRLKQNVIGKVTREDHSQIMNTMIRFYSEARDAAQKQAMAFELSDYDQQVLKFGDLFRTRFMDINVSIPLEQALDLCWQTLAECFRPEQLLMKQNLIDTYFPKDADGAVAAE</sequence>
<keyword evidence="4" id="KW-0067">ATP-binding</keyword>
<evidence type="ECO:0000313" key="11">
    <source>
        <dbReference type="Proteomes" id="UP001203880"/>
    </source>
</evidence>
<name>A0ABT0Q7B6_9RHOB</name>
<comment type="similarity">
    <text evidence="1">Belongs to the ATPase alpha/beta chains family.</text>
</comment>
<feature type="domain" description="ATPase F1/V1/A1 complex alpha/beta subunit nucleotide-binding" evidence="7">
    <location>
        <begin position="141"/>
        <end position="332"/>
    </location>
</feature>
<dbReference type="Pfam" id="PF22919">
    <property type="entry name" value="ATP-synt_VA_C"/>
    <property type="match status" value="1"/>
</dbReference>
<evidence type="ECO:0000256" key="5">
    <source>
        <dbReference type="ARBA" id="ARBA00023065"/>
    </source>
</evidence>
<dbReference type="PANTHER" id="PTHR43389:SF4">
    <property type="entry name" value="V-TYPE PROTON ATPASE SUBUNIT B"/>
    <property type="match status" value="1"/>
</dbReference>
<dbReference type="InterPro" id="IPR004100">
    <property type="entry name" value="ATPase_F1/V1/A1_a/bsu_N"/>
</dbReference>
<keyword evidence="2" id="KW-0813">Transport</keyword>
<dbReference type="RefSeq" id="WP_249712913.1">
    <property type="nucleotide sequence ID" value="NZ_JAMFMB010000037.1"/>
</dbReference>
<organism evidence="10 11">
    <name type="scientific">Ruegeria spongiae</name>
    <dbReference type="NCBI Taxonomy" id="2942209"/>
    <lineage>
        <taxon>Bacteria</taxon>
        <taxon>Pseudomonadati</taxon>
        <taxon>Pseudomonadota</taxon>
        <taxon>Alphaproteobacteria</taxon>
        <taxon>Rhodobacterales</taxon>
        <taxon>Roseobacteraceae</taxon>
        <taxon>Ruegeria</taxon>
    </lineage>
</organism>
<comment type="caution">
    <text evidence="10">The sequence shown here is derived from an EMBL/GenBank/DDBJ whole genome shotgun (WGS) entry which is preliminary data.</text>
</comment>
<dbReference type="PANTHER" id="PTHR43389">
    <property type="entry name" value="V-TYPE PROTON ATPASE SUBUNIT B"/>
    <property type="match status" value="1"/>
</dbReference>
<keyword evidence="3" id="KW-0547">Nucleotide-binding</keyword>
<dbReference type="NCBIfam" id="NF002555">
    <property type="entry name" value="PRK02118.1"/>
    <property type="match status" value="1"/>
</dbReference>
<dbReference type="InterPro" id="IPR055190">
    <property type="entry name" value="ATP-synt_VA_C"/>
</dbReference>
<dbReference type="Proteomes" id="UP001203880">
    <property type="component" value="Unassembled WGS sequence"/>
</dbReference>
<evidence type="ECO:0000259" key="7">
    <source>
        <dbReference type="Pfam" id="PF00006"/>
    </source>
</evidence>
<keyword evidence="11" id="KW-1185">Reference proteome</keyword>
<evidence type="ECO:0000259" key="8">
    <source>
        <dbReference type="Pfam" id="PF02874"/>
    </source>
</evidence>
<comment type="function">
    <text evidence="6">Produces ATP from ADP in the presence of a proton gradient across the membrane. The V-type beta chain is a regulatory subunit.</text>
</comment>
<evidence type="ECO:0000259" key="9">
    <source>
        <dbReference type="Pfam" id="PF22919"/>
    </source>
</evidence>
<feature type="domain" description="ATPase F1/V1/A1 complex alpha/beta subunit N-terminal" evidence="8">
    <location>
        <begin position="30"/>
        <end position="82"/>
    </location>
</feature>
<dbReference type="NCBIfam" id="NF003235">
    <property type="entry name" value="PRK04196.1"/>
    <property type="match status" value="1"/>
</dbReference>
<dbReference type="Pfam" id="PF02874">
    <property type="entry name" value="ATP-synt_ab_N"/>
    <property type="match status" value="1"/>
</dbReference>
<feature type="domain" description="ATP synthase A/B type C-terminal" evidence="9">
    <location>
        <begin position="350"/>
        <end position="441"/>
    </location>
</feature>
<evidence type="ECO:0000313" key="10">
    <source>
        <dbReference type="EMBL" id="MCL6285776.1"/>
    </source>
</evidence>
<dbReference type="InterPro" id="IPR000194">
    <property type="entry name" value="ATPase_F1/V1/A1_a/bsu_nucl-bd"/>
</dbReference>
<dbReference type="InterPro" id="IPR027417">
    <property type="entry name" value="P-loop_NTPase"/>
</dbReference>
<dbReference type="CDD" id="cd01135">
    <property type="entry name" value="V_A-ATPase_B"/>
    <property type="match status" value="1"/>
</dbReference>
<evidence type="ECO:0000256" key="4">
    <source>
        <dbReference type="ARBA" id="ARBA00022840"/>
    </source>
</evidence>
<evidence type="ECO:0000256" key="2">
    <source>
        <dbReference type="ARBA" id="ARBA00022448"/>
    </source>
</evidence>
<protein>
    <submittedName>
        <fullName evidence="10">V-type ATP synthase subunit B</fullName>
    </submittedName>
</protein>
<dbReference type="SUPFAM" id="SSF52540">
    <property type="entry name" value="P-loop containing nucleoside triphosphate hydrolases"/>
    <property type="match status" value="1"/>
</dbReference>
<evidence type="ECO:0000256" key="1">
    <source>
        <dbReference type="ARBA" id="ARBA00008936"/>
    </source>
</evidence>
<dbReference type="Gene3D" id="3.40.50.12240">
    <property type="match status" value="1"/>
</dbReference>
<proteinExistence type="inferred from homology"/>
<evidence type="ECO:0000256" key="3">
    <source>
        <dbReference type="ARBA" id="ARBA00022741"/>
    </source>
</evidence>
<accession>A0ABT0Q7B6</accession>
<dbReference type="EMBL" id="JAMFMB010000037">
    <property type="protein sequence ID" value="MCL6285776.1"/>
    <property type="molecule type" value="Genomic_DNA"/>
</dbReference>
<dbReference type="InterPro" id="IPR022879">
    <property type="entry name" value="V-ATPase_su_B/beta"/>
</dbReference>
<keyword evidence="5" id="KW-0406">Ion transport</keyword>
<dbReference type="Pfam" id="PF00006">
    <property type="entry name" value="ATP-synt_ab"/>
    <property type="match status" value="1"/>
</dbReference>
<evidence type="ECO:0000256" key="6">
    <source>
        <dbReference type="ARBA" id="ARBA00059599"/>
    </source>
</evidence>